<keyword evidence="3" id="KW-1185">Reference proteome</keyword>
<evidence type="ECO:0000256" key="1">
    <source>
        <dbReference type="SAM" id="MobiDB-lite"/>
    </source>
</evidence>
<name>A0A1U7CQA9_9BACT</name>
<feature type="compositionally biased region" description="Low complexity" evidence="1">
    <location>
        <begin position="87"/>
        <end position="97"/>
    </location>
</feature>
<organism evidence="2 3">
    <name type="scientific">Paludisphaera borealis</name>
    <dbReference type="NCBI Taxonomy" id="1387353"/>
    <lineage>
        <taxon>Bacteria</taxon>
        <taxon>Pseudomonadati</taxon>
        <taxon>Planctomycetota</taxon>
        <taxon>Planctomycetia</taxon>
        <taxon>Isosphaerales</taxon>
        <taxon>Isosphaeraceae</taxon>
        <taxon>Paludisphaera</taxon>
    </lineage>
</organism>
<dbReference type="AlphaFoldDB" id="A0A1U7CQA9"/>
<dbReference type="EMBL" id="CP019082">
    <property type="protein sequence ID" value="APW61117.1"/>
    <property type="molecule type" value="Genomic_DNA"/>
</dbReference>
<dbReference type="KEGG" id="pbor:BSF38_02621"/>
<protein>
    <submittedName>
        <fullName evidence="2">Uncharacterized protein</fullName>
    </submittedName>
</protein>
<feature type="region of interest" description="Disordered" evidence="1">
    <location>
        <begin position="81"/>
        <end position="155"/>
    </location>
</feature>
<feature type="compositionally biased region" description="Polar residues" evidence="1">
    <location>
        <begin position="105"/>
        <end position="114"/>
    </location>
</feature>
<proteinExistence type="predicted"/>
<gene>
    <name evidence="2" type="ORF">BSF38_02621</name>
</gene>
<evidence type="ECO:0000313" key="3">
    <source>
        <dbReference type="Proteomes" id="UP000186309"/>
    </source>
</evidence>
<evidence type="ECO:0000313" key="2">
    <source>
        <dbReference type="EMBL" id="APW61117.1"/>
    </source>
</evidence>
<reference evidence="3" key="1">
    <citation type="submission" date="2016-12" db="EMBL/GenBank/DDBJ databases">
        <title>Comparative genomics of four Isosphaeraceae planctomycetes: a common pool of plasmids and glycoside hydrolase genes.</title>
        <authorList>
            <person name="Ivanova A."/>
        </authorList>
    </citation>
    <scope>NUCLEOTIDE SEQUENCE [LARGE SCALE GENOMIC DNA]</scope>
    <source>
        <strain evidence="3">PX4</strain>
    </source>
</reference>
<feature type="compositionally biased region" description="Pro residues" evidence="1">
    <location>
        <begin position="129"/>
        <end position="155"/>
    </location>
</feature>
<sequence>MGLPGMGSPREATRRRVALWTALAMGVILPSVGCQVEYAGMTLPSGKYMHDDVQYFPSGPEFPWANTQAATQRARMRSMGIDVPGNAAPTTTQTPAPGGVPGVQNQFGRPTDVNSGPMGAVPNEGVKVPAPPEPGNLPAPPPNNVPAPPPPGETP</sequence>
<accession>A0A1U7CQA9</accession>
<dbReference type="Proteomes" id="UP000186309">
    <property type="component" value="Chromosome"/>
</dbReference>